<accession>A0ABT0ITV8</accession>
<gene>
    <name evidence="1" type="ORF">M0654_15110</name>
</gene>
<evidence type="ECO:0000313" key="1">
    <source>
        <dbReference type="EMBL" id="MCK8781311.1"/>
    </source>
</evidence>
<evidence type="ECO:0000313" key="2">
    <source>
        <dbReference type="Proteomes" id="UP001202827"/>
    </source>
</evidence>
<name>A0ABT0ITV8_9HYPH</name>
<sequence>MEINSLRWPTNLLQRDNSRQARIEKPLQQAESRQSKIVFHVPEVDERQTDFSSISPRELRALAWQNYQAGRIDQETFLTLSEELPMHAIDAHGQVLDLSGITDDTGFDFWSYYRDQLQIAMSVGDATRAEVLKSVLAFIEI</sequence>
<comment type="caution">
    <text evidence="1">The sequence shown here is derived from an EMBL/GenBank/DDBJ whole genome shotgun (WGS) entry which is preliminary data.</text>
</comment>
<keyword evidence="2" id="KW-1185">Reference proteome</keyword>
<proteinExistence type="predicted"/>
<dbReference type="RefSeq" id="WP_248683823.1">
    <property type="nucleotide sequence ID" value="NZ_JALPRY010000016.1"/>
</dbReference>
<organism evidence="1 2">
    <name type="scientific">Neorhizobium turbinariae</name>
    <dbReference type="NCBI Taxonomy" id="2937795"/>
    <lineage>
        <taxon>Bacteria</taxon>
        <taxon>Pseudomonadati</taxon>
        <taxon>Pseudomonadota</taxon>
        <taxon>Alphaproteobacteria</taxon>
        <taxon>Hyphomicrobiales</taxon>
        <taxon>Rhizobiaceae</taxon>
        <taxon>Rhizobium/Agrobacterium group</taxon>
        <taxon>Neorhizobium</taxon>
    </lineage>
</organism>
<reference evidence="1 2" key="1">
    <citation type="submission" date="2022-04" db="EMBL/GenBank/DDBJ databases">
        <title>Rhizobium coralii sp. nov., isolated from coral Turbinaria peltata.</title>
        <authorList>
            <person name="Sun H."/>
        </authorList>
    </citation>
    <scope>NUCLEOTIDE SEQUENCE [LARGE SCALE GENOMIC DNA]</scope>
    <source>
        <strain evidence="1 2">NTR19</strain>
    </source>
</reference>
<dbReference type="Proteomes" id="UP001202827">
    <property type="component" value="Unassembled WGS sequence"/>
</dbReference>
<dbReference type="EMBL" id="JALPRY010000016">
    <property type="protein sequence ID" value="MCK8781311.1"/>
    <property type="molecule type" value="Genomic_DNA"/>
</dbReference>
<protein>
    <submittedName>
        <fullName evidence="1">Uncharacterized protein</fullName>
    </submittedName>
</protein>